<keyword evidence="5" id="KW-1185">Reference proteome</keyword>
<evidence type="ECO:0000256" key="3">
    <source>
        <dbReference type="SAM" id="MobiDB-lite"/>
    </source>
</evidence>
<protein>
    <submittedName>
        <fullName evidence="4">Efflux transporter outer membrane subunit</fullName>
    </submittedName>
</protein>
<evidence type="ECO:0000313" key="4">
    <source>
        <dbReference type="EMBL" id="WOJ89353.1"/>
    </source>
</evidence>
<keyword evidence="2" id="KW-0564">Palmitate</keyword>
<dbReference type="Proteomes" id="UP001626536">
    <property type="component" value="Chromosome"/>
</dbReference>
<organism evidence="4 5">
    <name type="scientific">Methylocapsa polymorpha</name>
    <dbReference type="NCBI Taxonomy" id="3080828"/>
    <lineage>
        <taxon>Bacteria</taxon>
        <taxon>Pseudomonadati</taxon>
        <taxon>Pseudomonadota</taxon>
        <taxon>Alphaproteobacteria</taxon>
        <taxon>Hyphomicrobiales</taxon>
        <taxon>Beijerinckiaceae</taxon>
        <taxon>Methylocapsa</taxon>
    </lineage>
</organism>
<dbReference type="SUPFAM" id="SSF56954">
    <property type="entry name" value="Outer membrane efflux proteins (OEP)"/>
    <property type="match status" value="1"/>
</dbReference>
<keyword evidence="2" id="KW-0472">Membrane</keyword>
<dbReference type="NCBIfam" id="TIGR01845">
    <property type="entry name" value="outer_NodT"/>
    <property type="match status" value="1"/>
</dbReference>
<sequence length="511" mass="54181">MGREKTCARPGQADVTGRKLQISAAAVGVPMILLSACAVGPNFEPPPAPEATGYTPEPLAPQTAASPGPEGKAQRFVQGLDIPGQWWAVFHSRPLNDLIEDALRHNPDLQAAQAALRAAHENTEAQKGLLYPQASANFNPIGGKTGEDVAPILSNNSVFYSLTIAQVSVSYAPDVFGLVRRGLESLEAQTQGELFQLEATYLTLTSNVVAAAIQEASLRAQIEATKKIVAIETDLLGLLRRQLSLGQVAGGDVALQEAALAQAEETLPPLEKQLAQQRDLLTALAGRYPSAEVAQKFTLASLRLPRDLPVSLPSQLVEHRPDVKAASANLHSASALVGVAIANRLPVISLTADLGSSPANLANLFSPPTFFYTLAGNVTQTLFDGFTLYHKQKAAEAALEQAEAQYRSTVITAFQNVADSLRALQADARALKAANAAEAAAHTSLEITRKQLLLGEVNFLALLTSEQTYLQAVLAHAQAEANRFADTAALFQALGGGWWNRNDVATTANAD</sequence>
<dbReference type="EMBL" id="CP136862">
    <property type="protein sequence ID" value="WOJ89353.1"/>
    <property type="molecule type" value="Genomic_DNA"/>
</dbReference>
<comment type="similarity">
    <text evidence="1 2">Belongs to the outer membrane factor (OMF) (TC 1.B.17) family.</text>
</comment>
<dbReference type="Gene3D" id="1.20.1600.10">
    <property type="entry name" value="Outer membrane efflux proteins (OEP)"/>
    <property type="match status" value="1"/>
</dbReference>
<feature type="region of interest" description="Disordered" evidence="3">
    <location>
        <begin position="47"/>
        <end position="74"/>
    </location>
</feature>
<gene>
    <name evidence="4" type="ORF">RZS28_16375</name>
</gene>
<accession>A0ABZ0HQB2</accession>
<keyword evidence="2" id="KW-0449">Lipoprotein</keyword>
<name>A0ABZ0HQB2_9HYPH</name>
<reference evidence="4 5" key="1">
    <citation type="submission" date="2023-10" db="EMBL/GenBank/DDBJ databases">
        <title>Novel methanotroph of the genus Methylocapsa from a subarctic wetland.</title>
        <authorList>
            <person name="Belova S.E."/>
            <person name="Oshkin I.Y."/>
            <person name="Miroshnikov K."/>
            <person name="Dedysh S.N."/>
        </authorList>
    </citation>
    <scope>NUCLEOTIDE SEQUENCE [LARGE SCALE GENOMIC DNA]</scope>
    <source>
        <strain evidence="4 5">RX1</strain>
    </source>
</reference>
<dbReference type="PANTHER" id="PTHR30203:SF33">
    <property type="entry name" value="BLR4455 PROTEIN"/>
    <property type="match status" value="1"/>
</dbReference>
<dbReference type="InterPro" id="IPR003423">
    <property type="entry name" value="OMP_efflux"/>
</dbReference>
<dbReference type="InterPro" id="IPR010131">
    <property type="entry name" value="MdtP/NodT-like"/>
</dbReference>
<keyword evidence="2" id="KW-1134">Transmembrane beta strand</keyword>
<evidence type="ECO:0000313" key="5">
    <source>
        <dbReference type="Proteomes" id="UP001626536"/>
    </source>
</evidence>
<evidence type="ECO:0000256" key="2">
    <source>
        <dbReference type="RuleBase" id="RU362097"/>
    </source>
</evidence>
<dbReference type="Pfam" id="PF02321">
    <property type="entry name" value="OEP"/>
    <property type="match status" value="2"/>
</dbReference>
<proteinExistence type="inferred from homology"/>
<dbReference type="PANTHER" id="PTHR30203">
    <property type="entry name" value="OUTER MEMBRANE CATION EFFLUX PROTEIN"/>
    <property type="match status" value="1"/>
</dbReference>
<evidence type="ECO:0000256" key="1">
    <source>
        <dbReference type="ARBA" id="ARBA00007613"/>
    </source>
</evidence>
<dbReference type="RefSeq" id="WP_407338796.1">
    <property type="nucleotide sequence ID" value="NZ_CP136862.1"/>
</dbReference>
<comment type="subcellular location">
    <subcellularLocation>
        <location evidence="2">Cell membrane</location>
        <topology evidence="2">Lipid-anchor</topology>
    </subcellularLocation>
</comment>
<dbReference type="Gene3D" id="2.20.200.10">
    <property type="entry name" value="Outer membrane efflux proteins (OEP)"/>
    <property type="match status" value="1"/>
</dbReference>
<keyword evidence="2" id="KW-0812">Transmembrane</keyword>